<name>A0AA35XAH5_GEOBA</name>
<evidence type="ECO:0000256" key="1">
    <source>
        <dbReference type="SAM" id="Coils"/>
    </source>
</evidence>
<sequence length="483" mass="54947">QCRNYWVLFGRLNFYWNYLAYDLLFQLIEVLATQYDSFRTISEDMAAYKTDIERFKSTTSLRLFYEAKIVPFSSQTDPPPGFRDMVVRFKWSEYVTLEEVERFRRRYCELYKLERCAMMVNSIRPGSFIVTWFVPISIIKALSRKGDKTLSLFVEFGVARLEIAGDCLYQALAEHKVAPLSIATSSAPLSFVTSSAKRIKLIGDEFPAQKKVHGGRSALVRAGEYVVEHKQDIALLLERYKAVEWFYALETEDERSIKAELAYQQRLTVARNTYREIIRKQQLVKIGVTAAAVAGGAVGALGFGIVGLAAGAAVAGGCGLALRGGKLPSEADKAKQTMQETEEKISDTKRSIQLEDEARINRTIPFLKKLQEFSVEYEKVSEKCDDQAALAQKLDEMYGREGAYHLYDSRGTELVHLSFKDALAAFIEMTEKGSRYVFSVRFHCDICKYQRLEFPYVISDELVCAKCYTEVHRSLSILLCDFV</sequence>
<keyword evidence="1" id="KW-0175">Coiled coil</keyword>
<evidence type="ECO:0000313" key="2">
    <source>
        <dbReference type="EMBL" id="CAI8050259.1"/>
    </source>
</evidence>
<dbReference type="Proteomes" id="UP001174909">
    <property type="component" value="Unassembled WGS sequence"/>
</dbReference>
<dbReference type="EMBL" id="CASHTH010003846">
    <property type="protein sequence ID" value="CAI8050259.1"/>
    <property type="molecule type" value="Genomic_DNA"/>
</dbReference>
<keyword evidence="3" id="KW-1185">Reference proteome</keyword>
<evidence type="ECO:0000313" key="3">
    <source>
        <dbReference type="Proteomes" id="UP001174909"/>
    </source>
</evidence>
<dbReference type="AlphaFoldDB" id="A0AA35XAH5"/>
<gene>
    <name evidence="2" type="ORF">GBAR_LOCUS27619</name>
</gene>
<reference evidence="2" key="1">
    <citation type="submission" date="2023-03" db="EMBL/GenBank/DDBJ databases">
        <authorList>
            <person name="Steffen K."/>
            <person name="Cardenas P."/>
        </authorList>
    </citation>
    <scope>NUCLEOTIDE SEQUENCE</scope>
</reference>
<organism evidence="2 3">
    <name type="scientific">Geodia barretti</name>
    <name type="common">Barrett's horny sponge</name>
    <dbReference type="NCBI Taxonomy" id="519541"/>
    <lineage>
        <taxon>Eukaryota</taxon>
        <taxon>Metazoa</taxon>
        <taxon>Porifera</taxon>
        <taxon>Demospongiae</taxon>
        <taxon>Heteroscleromorpha</taxon>
        <taxon>Tetractinellida</taxon>
        <taxon>Astrophorina</taxon>
        <taxon>Geodiidae</taxon>
        <taxon>Geodia</taxon>
    </lineage>
</organism>
<feature type="coiled-coil region" evidence="1">
    <location>
        <begin position="331"/>
        <end position="358"/>
    </location>
</feature>
<proteinExistence type="predicted"/>
<accession>A0AA35XAH5</accession>
<protein>
    <submittedName>
        <fullName evidence="2">Uncharacterized protein</fullName>
    </submittedName>
</protein>
<feature type="non-terminal residue" evidence="2">
    <location>
        <position position="483"/>
    </location>
</feature>
<comment type="caution">
    <text evidence="2">The sequence shown here is derived from an EMBL/GenBank/DDBJ whole genome shotgun (WGS) entry which is preliminary data.</text>
</comment>